<evidence type="ECO:0000313" key="1">
    <source>
        <dbReference type="EMBL" id="MDJ1645153.1"/>
    </source>
</evidence>
<keyword evidence="2" id="KW-1185">Reference proteome</keyword>
<name>A0ABT7DHT9_9ACTN</name>
<comment type="caution">
    <text evidence="1">The sequence shown here is derived from an EMBL/GenBank/DDBJ whole genome shotgun (WGS) entry which is preliminary data.</text>
</comment>
<dbReference type="EMBL" id="JARWAF010000020">
    <property type="protein sequence ID" value="MDJ1645153.1"/>
    <property type="molecule type" value="Genomic_DNA"/>
</dbReference>
<protein>
    <submittedName>
        <fullName evidence="1">Uncharacterized protein</fullName>
    </submittedName>
</protein>
<sequence>MTYEEALRQSKSAGAAHATDPALMASFCESTVQTLCGAVAPQLVWAGAQARGMSTTDLAVMCANRPQEVADLQWAA</sequence>
<evidence type="ECO:0000313" key="2">
    <source>
        <dbReference type="Proteomes" id="UP001237194"/>
    </source>
</evidence>
<proteinExistence type="predicted"/>
<accession>A0ABT7DHT9</accession>
<dbReference type="RefSeq" id="WP_283900924.1">
    <property type="nucleotide sequence ID" value="NZ_JARWAF010000020.1"/>
</dbReference>
<dbReference type="Proteomes" id="UP001237194">
    <property type="component" value="Unassembled WGS sequence"/>
</dbReference>
<gene>
    <name evidence="1" type="ORF">P5W92_32795</name>
</gene>
<reference evidence="1 2" key="1">
    <citation type="submission" date="2023-04" db="EMBL/GenBank/DDBJ databases">
        <title>A novel species of the genus Streptomyces: Streptomyces pakalii sp. nov. isolated from a Mexican soil jungle.</title>
        <authorList>
            <person name="Chavez-Hernandez M.A."/>
            <person name="Ortiz-Alvarez J."/>
            <person name="Villa-Tanaca L."/>
            <person name="Hernandez-Rodriguez C."/>
        </authorList>
    </citation>
    <scope>NUCLEOTIDE SEQUENCE [LARGE SCALE GENOMIC DNA]</scope>
    <source>
        <strain evidence="1 2">ENCB-J15</strain>
    </source>
</reference>
<organism evidence="1 2">
    <name type="scientific">Streptomyces pakalii</name>
    <dbReference type="NCBI Taxonomy" id="3036494"/>
    <lineage>
        <taxon>Bacteria</taxon>
        <taxon>Bacillati</taxon>
        <taxon>Actinomycetota</taxon>
        <taxon>Actinomycetes</taxon>
        <taxon>Kitasatosporales</taxon>
        <taxon>Streptomycetaceae</taxon>
        <taxon>Streptomyces</taxon>
    </lineage>
</organism>